<gene>
    <name evidence="1" type="ORF">PU02_0303</name>
</gene>
<evidence type="ECO:0000313" key="1">
    <source>
        <dbReference type="EMBL" id="ALE03117.1"/>
    </source>
</evidence>
<name>A0A0M4M546_9HYPH</name>
<reference evidence="1 2" key="1">
    <citation type="journal article" date="2015" name="Genome Announc.">
        <title>Complete Genome Sequence of Bartonella ancashensis Strain 20.00, Isolated from the Blood of a Patient with Verruga Peruana.</title>
        <authorList>
            <person name="Hang J."/>
            <person name="Mullins K.E."/>
            <person name="Clifford R.J."/>
            <person name="Onmus-Leone F."/>
            <person name="Yang Y."/>
            <person name="Jiang J."/>
            <person name="Leguia M."/>
            <person name="Kasper M.R."/>
            <person name="Maguina C."/>
            <person name="Lesho E.P."/>
            <person name="Jarman R.G."/>
            <person name="Richards A.L."/>
            <person name="Blazes D."/>
        </authorList>
    </citation>
    <scope>NUCLEOTIDE SEQUENCE [LARGE SCALE GENOMIC DNA]</scope>
    <source>
        <strain evidence="1 2">20.00</strain>
    </source>
</reference>
<sequence>MFAFEGMLFVASGTWLMQRGECWQNKLGRSEAGYLPTIR</sequence>
<dbReference type="EMBL" id="CP010401">
    <property type="protein sequence ID" value="ALE03117.1"/>
    <property type="molecule type" value="Genomic_DNA"/>
</dbReference>
<evidence type="ECO:0000313" key="2">
    <source>
        <dbReference type="Proteomes" id="UP000057213"/>
    </source>
</evidence>
<proteinExistence type="predicted"/>
<dbReference type="STRING" id="1318743.PU02_0303"/>
<organism evidence="1 2">
    <name type="scientific">Bartonella ancashensis</name>
    <dbReference type="NCBI Taxonomy" id="1318743"/>
    <lineage>
        <taxon>Bacteria</taxon>
        <taxon>Pseudomonadati</taxon>
        <taxon>Pseudomonadota</taxon>
        <taxon>Alphaproteobacteria</taxon>
        <taxon>Hyphomicrobiales</taxon>
        <taxon>Bartonellaceae</taxon>
        <taxon>Bartonella</taxon>
    </lineage>
</organism>
<dbReference type="PATRIC" id="fig|1318743.3.peg.315"/>
<accession>A0A0M4M546</accession>
<protein>
    <submittedName>
        <fullName evidence="1">Uncharacterized protein</fullName>
    </submittedName>
</protein>
<keyword evidence="2" id="KW-1185">Reference proteome</keyword>
<dbReference type="Proteomes" id="UP000057213">
    <property type="component" value="Chromosome"/>
</dbReference>
<dbReference type="KEGG" id="banc:PU02_0303"/>
<dbReference type="AlphaFoldDB" id="A0A0M4M546"/>